<organism evidence="2 3">
    <name type="scientific">Limnospira indica PCC 8005</name>
    <dbReference type="NCBI Taxonomy" id="376219"/>
    <lineage>
        <taxon>Bacteria</taxon>
        <taxon>Bacillati</taxon>
        <taxon>Cyanobacteriota</taxon>
        <taxon>Cyanophyceae</taxon>
        <taxon>Oscillatoriophycideae</taxon>
        <taxon>Oscillatoriales</taxon>
        <taxon>Sirenicapillariaceae</taxon>
        <taxon>Limnospira</taxon>
    </lineage>
</organism>
<keyword evidence="3" id="KW-1185">Reference proteome</keyword>
<sequence length="57" mass="6580">MLIKRKAILLTGLTGISLLYFIAFSSFSFPVWIRGNLALIPLQVLAILYVIYWNNRH</sequence>
<protein>
    <submittedName>
        <fullName evidence="2">Uncharacterized protein</fullName>
    </submittedName>
</protein>
<accession>A0A9P1P075</accession>
<reference evidence="2 3" key="1">
    <citation type="submission" date="2014-02" db="EMBL/GenBank/DDBJ databases">
        <authorList>
            <person name="Genoscope - CEA"/>
        </authorList>
    </citation>
    <scope>NUCLEOTIDE SEQUENCE [LARGE SCALE GENOMIC DNA]</scope>
    <source>
        <strain evidence="2 3">PCC 8005</strain>
    </source>
</reference>
<evidence type="ECO:0000256" key="1">
    <source>
        <dbReference type="SAM" id="Phobius"/>
    </source>
</evidence>
<name>A0A9P1P075_9CYAN</name>
<proteinExistence type="predicted"/>
<dbReference type="AlphaFoldDB" id="A0A9P1P075"/>
<feature type="transmembrane region" description="Helical" evidence="1">
    <location>
        <begin position="33"/>
        <end position="52"/>
    </location>
</feature>
<keyword evidence="1" id="KW-0812">Transmembrane</keyword>
<keyword evidence="1" id="KW-1133">Transmembrane helix</keyword>
<evidence type="ECO:0000313" key="2">
    <source>
        <dbReference type="EMBL" id="CDM97117.1"/>
    </source>
</evidence>
<evidence type="ECO:0000313" key="3">
    <source>
        <dbReference type="Proteomes" id="UP000032946"/>
    </source>
</evidence>
<dbReference type="Proteomes" id="UP000032946">
    <property type="component" value="Chromosome"/>
</dbReference>
<feature type="transmembrane region" description="Helical" evidence="1">
    <location>
        <begin position="7"/>
        <end position="27"/>
    </location>
</feature>
<dbReference type="EMBL" id="FO818640">
    <property type="protein sequence ID" value="CDM97117.1"/>
    <property type="molecule type" value="Genomic_DNA"/>
</dbReference>
<keyword evidence="1" id="KW-0472">Membrane</keyword>
<gene>
    <name evidence="2" type="ORF">ARTHRO_50084</name>
</gene>